<keyword evidence="1" id="KW-0812">Transmembrane</keyword>
<keyword evidence="3" id="KW-1185">Reference proteome</keyword>
<evidence type="ECO:0000256" key="1">
    <source>
        <dbReference type="SAM" id="Phobius"/>
    </source>
</evidence>
<dbReference type="EMBL" id="KN837126">
    <property type="protein sequence ID" value="KIJ43057.1"/>
    <property type="molecule type" value="Genomic_DNA"/>
</dbReference>
<protein>
    <submittedName>
        <fullName evidence="2">Uncharacterized protein</fullName>
    </submittedName>
</protein>
<dbReference type="HOGENOM" id="CLU_2856111_0_0_1"/>
<dbReference type="Proteomes" id="UP000054279">
    <property type="component" value="Unassembled WGS sequence"/>
</dbReference>
<accession>A0A0C9VMI3</accession>
<name>A0A0C9VMI3_SPHS4</name>
<evidence type="ECO:0000313" key="3">
    <source>
        <dbReference type="Proteomes" id="UP000054279"/>
    </source>
</evidence>
<sequence length="65" mass="7241">MTTIWAAGTESLQKSSASRNLTLAGNLLGHAFYSGLLVYCLASWLIYKLRYLAAFLPYLAHYRAV</sequence>
<feature type="transmembrane region" description="Helical" evidence="1">
    <location>
        <begin position="27"/>
        <end position="47"/>
    </location>
</feature>
<proteinExistence type="predicted"/>
<keyword evidence="1" id="KW-1133">Transmembrane helix</keyword>
<feature type="non-terminal residue" evidence="2">
    <location>
        <position position="65"/>
    </location>
</feature>
<evidence type="ECO:0000313" key="2">
    <source>
        <dbReference type="EMBL" id="KIJ43057.1"/>
    </source>
</evidence>
<gene>
    <name evidence="2" type="ORF">M422DRAFT_31124</name>
</gene>
<reference evidence="2 3" key="1">
    <citation type="submission" date="2014-06" db="EMBL/GenBank/DDBJ databases">
        <title>Evolutionary Origins and Diversification of the Mycorrhizal Mutualists.</title>
        <authorList>
            <consortium name="DOE Joint Genome Institute"/>
            <consortium name="Mycorrhizal Genomics Consortium"/>
            <person name="Kohler A."/>
            <person name="Kuo A."/>
            <person name="Nagy L.G."/>
            <person name="Floudas D."/>
            <person name="Copeland A."/>
            <person name="Barry K.W."/>
            <person name="Cichocki N."/>
            <person name="Veneault-Fourrey C."/>
            <person name="LaButti K."/>
            <person name="Lindquist E.A."/>
            <person name="Lipzen A."/>
            <person name="Lundell T."/>
            <person name="Morin E."/>
            <person name="Murat C."/>
            <person name="Riley R."/>
            <person name="Ohm R."/>
            <person name="Sun H."/>
            <person name="Tunlid A."/>
            <person name="Henrissat B."/>
            <person name="Grigoriev I.V."/>
            <person name="Hibbett D.S."/>
            <person name="Martin F."/>
        </authorList>
    </citation>
    <scope>NUCLEOTIDE SEQUENCE [LARGE SCALE GENOMIC DNA]</scope>
    <source>
        <strain evidence="2 3">SS14</strain>
    </source>
</reference>
<organism evidence="2 3">
    <name type="scientific">Sphaerobolus stellatus (strain SS14)</name>
    <dbReference type="NCBI Taxonomy" id="990650"/>
    <lineage>
        <taxon>Eukaryota</taxon>
        <taxon>Fungi</taxon>
        <taxon>Dikarya</taxon>
        <taxon>Basidiomycota</taxon>
        <taxon>Agaricomycotina</taxon>
        <taxon>Agaricomycetes</taxon>
        <taxon>Phallomycetidae</taxon>
        <taxon>Geastrales</taxon>
        <taxon>Sphaerobolaceae</taxon>
        <taxon>Sphaerobolus</taxon>
    </lineage>
</organism>
<dbReference type="AlphaFoldDB" id="A0A0C9VMI3"/>
<keyword evidence="1" id="KW-0472">Membrane</keyword>